<protein>
    <submittedName>
        <fullName evidence="1">Uncharacterized protein</fullName>
    </submittedName>
</protein>
<dbReference type="EMBL" id="FZNR01000006">
    <property type="protein sequence ID" value="SNR82714.1"/>
    <property type="molecule type" value="Genomic_DNA"/>
</dbReference>
<evidence type="ECO:0000313" key="1">
    <source>
        <dbReference type="EMBL" id="SNR82714.1"/>
    </source>
</evidence>
<proteinExistence type="predicted"/>
<sequence length="177" mass="18811">MDAYPKIAPPSRIVTAVAVTLFVTAALAAAVLSWIDHHRPVLPVSVATRPHTGLGNSPESWPSATAGPQAELDFTHRDDLATLDLLGQYAAELAAPPAGRTGPATVLAEHQRLRRAISSDEHLVVLLLSTDLAHPASDAGRWLTLALGDFPDPASVTAWCHTVDAPHCVPRRLDPPR</sequence>
<reference evidence="1 2" key="1">
    <citation type="submission" date="2017-06" db="EMBL/GenBank/DDBJ databases">
        <authorList>
            <person name="Kim H.J."/>
            <person name="Triplett B.A."/>
        </authorList>
    </citation>
    <scope>NUCLEOTIDE SEQUENCE [LARGE SCALE GENOMIC DNA]</scope>
    <source>
        <strain evidence="1 2">DSM 43151</strain>
    </source>
</reference>
<keyword evidence="2" id="KW-1185">Reference proteome</keyword>
<evidence type="ECO:0000313" key="2">
    <source>
        <dbReference type="Proteomes" id="UP000198415"/>
    </source>
</evidence>
<organism evidence="1 2">
    <name type="scientific">Actinoplanes regularis</name>
    <dbReference type="NCBI Taxonomy" id="52697"/>
    <lineage>
        <taxon>Bacteria</taxon>
        <taxon>Bacillati</taxon>
        <taxon>Actinomycetota</taxon>
        <taxon>Actinomycetes</taxon>
        <taxon>Micromonosporales</taxon>
        <taxon>Micromonosporaceae</taxon>
        <taxon>Actinoplanes</taxon>
    </lineage>
</organism>
<accession>A0A238ZJ30</accession>
<dbReference type="Proteomes" id="UP000198415">
    <property type="component" value="Unassembled WGS sequence"/>
</dbReference>
<gene>
    <name evidence="1" type="ORF">SAMN06264365_10627</name>
</gene>
<dbReference type="AlphaFoldDB" id="A0A238ZJ30"/>
<name>A0A238ZJ30_9ACTN</name>